<dbReference type="EMBL" id="PIQN01000022">
    <property type="protein sequence ID" value="PKA40417.1"/>
    <property type="molecule type" value="Genomic_DNA"/>
</dbReference>
<sequence length="63" mass="6812">MTTTPNQLPPYLIDAAASFDKESEACGWTSNAPTVTAEYIDAFKRLEAAIGRAFVDAHHKEAA</sequence>
<proteinExistence type="predicted"/>
<dbReference type="RefSeq" id="WP_100772660.1">
    <property type="nucleotide sequence ID" value="NZ_PIQN01000022.1"/>
</dbReference>
<accession>A0A2N0D2Y3</accession>
<evidence type="ECO:0000313" key="1">
    <source>
        <dbReference type="EMBL" id="PKA40417.1"/>
    </source>
</evidence>
<evidence type="ECO:0000313" key="2">
    <source>
        <dbReference type="Proteomes" id="UP000232164"/>
    </source>
</evidence>
<dbReference type="Proteomes" id="UP000232164">
    <property type="component" value="Unassembled WGS sequence"/>
</dbReference>
<gene>
    <name evidence="1" type="ORF">CWR43_27950</name>
</gene>
<dbReference type="AlphaFoldDB" id="A0A2N0D2Y3"/>
<reference evidence="1 2" key="2">
    <citation type="submission" date="2017-12" db="EMBL/GenBank/DDBJ databases">
        <title>Genome sequence of Rhizobium sullae HCNT1 isolated from Sulla coronaria nodules and featuring peculiar denitrification phenotypes.</title>
        <authorList>
            <person name="De Diego-Diaz B."/>
            <person name="Treu L."/>
            <person name="Campanaro S."/>
            <person name="Da Silva Duarte V."/>
            <person name="Basaglia M."/>
            <person name="Favaro L."/>
            <person name="Casella S."/>
            <person name="Squartini A."/>
        </authorList>
    </citation>
    <scope>NUCLEOTIDE SEQUENCE [LARGE SCALE GENOMIC DNA]</scope>
    <source>
        <strain evidence="1 2">HCNT1</strain>
    </source>
</reference>
<organism evidence="1 2">
    <name type="scientific">Rhizobium sullae</name>
    <name type="common">Rhizobium hedysari</name>
    <dbReference type="NCBI Taxonomy" id="50338"/>
    <lineage>
        <taxon>Bacteria</taxon>
        <taxon>Pseudomonadati</taxon>
        <taxon>Pseudomonadota</taxon>
        <taxon>Alphaproteobacteria</taxon>
        <taxon>Hyphomicrobiales</taxon>
        <taxon>Rhizobiaceae</taxon>
        <taxon>Rhizobium/Agrobacterium group</taxon>
        <taxon>Rhizobium</taxon>
    </lineage>
</organism>
<reference evidence="1 2" key="1">
    <citation type="submission" date="2017-11" db="EMBL/GenBank/DDBJ databases">
        <authorList>
            <person name="Han C.G."/>
        </authorList>
    </citation>
    <scope>NUCLEOTIDE SEQUENCE [LARGE SCALE GENOMIC DNA]</scope>
    <source>
        <strain evidence="1 2">HCNT1</strain>
    </source>
</reference>
<name>A0A2N0D2Y3_RHISU</name>
<protein>
    <submittedName>
        <fullName evidence="1">Uncharacterized protein</fullName>
    </submittedName>
</protein>
<comment type="caution">
    <text evidence="1">The sequence shown here is derived from an EMBL/GenBank/DDBJ whole genome shotgun (WGS) entry which is preliminary data.</text>
</comment>